<evidence type="ECO:0000313" key="2">
    <source>
        <dbReference type="EMBL" id="MCZ7695273.1"/>
    </source>
</evidence>
<dbReference type="EMBL" id="JAPZED010000031">
    <property type="protein sequence ID" value="MCZ7695273.1"/>
    <property type="molecule type" value="Genomic_DNA"/>
</dbReference>
<proteinExistence type="predicted"/>
<name>A0A9X3KAG3_MEDGN</name>
<dbReference type="Proteomes" id="UP001148455">
    <property type="component" value="Unassembled WGS sequence"/>
</dbReference>
<protein>
    <submittedName>
        <fullName evidence="2">Imm26 family immunity protein</fullName>
    </submittedName>
</protein>
<feature type="coiled-coil region" evidence="1">
    <location>
        <begin position="12"/>
        <end position="39"/>
    </location>
</feature>
<evidence type="ECO:0000256" key="1">
    <source>
        <dbReference type="SAM" id="Coils"/>
    </source>
</evidence>
<dbReference type="InterPro" id="IPR029278">
    <property type="entry name" value="Imm26"/>
</dbReference>
<evidence type="ECO:0000313" key="3">
    <source>
        <dbReference type="Proteomes" id="UP001148455"/>
    </source>
</evidence>
<sequence>MNIDDLNNNILSNRWKERYDKLSDEIKEKLNELDNSNISDYQLQVIKRKRLYPEIGDIFKVNPRDDIYFYGVVLNNHIHNINGDDLLLVLIFKQNIDIKGSIINGVKEDDLLLPPQIVGKEYWTRGFFYNVEHYDEILNVKNYGFYSIGKGEFVDEYGKELANQPKLLGTYGVATISGIARKINQELIIRKII</sequence>
<comment type="caution">
    <text evidence="2">The sequence shown here is derived from an EMBL/GenBank/DDBJ whole genome shotgun (WGS) entry which is preliminary data.</text>
</comment>
<organism evidence="2 3">
    <name type="scientific">Mediterraneibacter gnavus</name>
    <name type="common">Ruminococcus gnavus</name>
    <dbReference type="NCBI Taxonomy" id="33038"/>
    <lineage>
        <taxon>Bacteria</taxon>
        <taxon>Bacillati</taxon>
        <taxon>Bacillota</taxon>
        <taxon>Clostridia</taxon>
        <taxon>Lachnospirales</taxon>
        <taxon>Lachnospiraceae</taxon>
        <taxon>Mediterraneibacter</taxon>
    </lineage>
</organism>
<dbReference type="Pfam" id="PF15428">
    <property type="entry name" value="Imm26"/>
    <property type="match status" value="1"/>
</dbReference>
<gene>
    <name evidence="2" type="ORF">O8D18_14890</name>
</gene>
<reference evidence="2" key="1">
    <citation type="submission" date="2022-12" db="EMBL/GenBank/DDBJ databases">
        <title>Genome of R. gnavus strain RSHDN_123.</title>
        <authorList>
            <person name="Abdugheni R."/>
        </authorList>
    </citation>
    <scope>NUCLEOTIDE SEQUENCE</scope>
    <source>
        <strain evidence="2">RSHDN_123</strain>
    </source>
</reference>
<dbReference type="AlphaFoldDB" id="A0A9X3KAG3"/>
<dbReference type="RefSeq" id="WP_269763131.1">
    <property type="nucleotide sequence ID" value="NZ_JAPZEC010000031.1"/>
</dbReference>
<keyword evidence="1" id="KW-0175">Coiled coil</keyword>
<accession>A0A9X3KAG3</accession>